<dbReference type="InterPro" id="IPR031658">
    <property type="entry name" value="Cyclin_C_2"/>
</dbReference>
<dbReference type="InterPro" id="IPR043198">
    <property type="entry name" value="Cyclin/Ssn8"/>
</dbReference>
<dbReference type="Pfam" id="PF16899">
    <property type="entry name" value="Cyclin_C_2"/>
    <property type="match status" value="1"/>
</dbReference>
<keyword evidence="4" id="KW-1185">Reference proteome</keyword>
<evidence type="ECO:0000259" key="2">
    <source>
        <dbReference type="Pfam" id="PF16899"/>
    </source>
</evidence>
<keyword evidence="1" id="KW-0195">Cyclin</keyword>
<name>A0A6G1I932_9PEZI</name>
<dbReference type="CDD" id="cd20524">
    <property type="entry name" value="CYCLIN_CCNH_rpt1"/>
    <property type="match status" value="1"/>
</dbReference>
<accession>A0A6G1I932</accession>
<evidence type="ECO:0000313" key="4">
    <source>
        <dbReference type="Proteomes" id="UP000799640"/>
    </source>
</evidence>
<dbReference type="EMBL" id="ML996688">
    <property type="protein sequence ID" value="KAF2404684.1"/>
    <property type="molecule type" value="Genomic_DNA"/>
</dbReference>
<dbReference type="AlphaFoldDB" id="A0A6G1I932"/>
<dbReference type="PANTHER" id="PTHR10026">
    <property type="entry name" value="CYCLIN"/>
    <property type="match status" value="1"/>
</dbReference>
<gene>
    <name evidence="3" type="ORF">EJ06DRAFT_526762</name>
</gene>
<reference evidence="3" key="1">
    <citation type="journal article" date="2020" name="Stud. Mycol.">
        <title>101 Dothideomycetes genomes: a test case for predicting lifestyles and emergence of pathogens.</title>
        <authorList>
            <person name="Haridas S."/>
            <person name="Albert R."/>
            <person name="Binder M."/>
            <person name="Bloem J."/>
            <person name="Labutti K."/>
            <person name="Salamov A."/>
            <person name="Andreopoulos B."/>
            <person name="Baker S."/>
            <person name="Barry K."/>
            <person name="Bills G."/>
            <person name="Bluhm B."/>
            <person name="Cannon C."/>
            <person name="Castanera R."/>
            <person name="Culley D."/>
            <person name="Daum C."/>
            <person name="Ezra D."/>
            <person name="Gonzalez J."/>
            <person name="Henrissat B."/>
            <person name="Kuo A."/>
            <person name="Liang C."/>
            <person name="Lipzen A."/>
            <person name="Lutzoni F."/>
            <person name="Magnuson J."/>
            <person name="Mondo S."/>
            <person name="Nolan M."/>
            <person name="Ohm R."/>
            <person name="Pangilinan J."/>
            <person name="Park H.-J."/>
            <person name="Ramirez L."/>
            <person name="Alfaro M."/>
            <person name="Sun H."/>
            <person name="Tritt A."/>
            <person name="Yoshinaga Y."/>
            <person name="Zwiers L.-H."/>
            <person name="Turgeon B."/>
            <person name="Goodwin S."/>
            <person name="Spatafora J."/>
            <person name="Crous P."/>
            <person name="Grigoriev I."/>
        </authorList>
    </citation>
    <scope>NUCLEOTIDE SEQUENCE</scope>
    <source>
        <strain evidence="3">CBS 262.69</strain>
    </source>
</reference>
<sequence length="378" mass="42584">MSLTEDTLYASSTQFRLWSFTPEKLVSLRAETNAFATKNITKAIKRARASDETDNKEQKIDCLTMEEEQTLINAYCAQLMHLGQAKPFSLPVSVVGTAVQFFKRFYLSNSPMTYHPLQILPATLFLATKTESRHMALKDFAERLRGLTAWKTATPDEVIAPEFIITQALRFSFSVRHPYRALSGFRLEMLGLLEVVRARRGPAGFPLAVEDVRGKLLGGRDPEAWGEVVQRMHETALKYLHGAALLSDVYFLYAPAHITFAALHIADPEFTEMFLEIPLRNKPELKARVLATVLACKVVLLEAEKRRVDKEEVARVEAKLALCRDPEKIDLVGLNRAQKRDAAEDGQLDEKVAKKRRLIREKSARDAEDLFGPGLVGK</sequence>
<dbReference type="GO" id="GO:0006357">
    <property type="term" value="P:regulation of transcription by RNA polymerase II"/>
    <property type="evidence" value="ECO:0007669"/>
    <property type="project" value="InterPro"/>
</dbReference>
<dbReference type="GO" id="GO:0016538">
    <property type="term" value="F:cyclin-dependent protein serine/threonine kinase regulator activity"/>
    <property type="evidence" value="ECO:0007669"/>
    <property type="project" value="InterPro"/>
</dbReference>
<proteinExistence type="predicted"/>
<dbReference type="Gene3D" id="1.10.472.10">
    <property type="entry name" value="Cyclin-like"/>
    <property type="match status" value="1"/>
</dbReference>
<organism evidence="3 4">
    <name type="scientific">Trichodelitschia bisporula</name>
    <dbReference type="NCBI Taxonomy" id="703511"/>
    <lineage>
        <taxon>Eukaryota</taxon>
        <taxon>Fungi</taxon>
        <taxon>Dikarya</taxon>
        <taxon>Ascomycota</taxon>
        <taxon>Pezizomycotina</taxon>
        <taxon>Dothideomycetes</taxon>
        <taxon>Dothideomycetes incertae sedis</taxon>
        <taxon>Phaeotrichales</taxon>
        <taxon>Phaeotrichaceae</taxon>
        <taxon>Trichodelitschia</taxon>
    </lineage>
</organism>
<dbReference type="SUPFAM" id="SSF47954">
    <property type="entry name" value="Cyclin-like"/>
    <property type="match status" value="2"/>
</dbReference>
<protein>
    <submittedName>
        <fullName evidence="3">Cyclin-like protein</fullName>
    </submittedName>
</protein>
<feature type="domain" description="Cyclin C-terminal" evidence="2">
    <location>
        <begin position="177"/>
        <end position="299"/>
    </location>
</feature>
<dbReference type="OrthoDB" id="340962at2759"/>
<evidence type="ECO:0000313" key="3">
    <source>
        <dbReference type="EMBL" id="KAF2404684.1"/>
    </source>
</evidence>
<dbReference type="CDD" id="cd20525">
    <property type="entry name" value="CYCLIN_CCNH_rpt2"/>
    <property type="match status" value="1"/>
</dbReference>
<dbReference type="Proteomes" id="UP000799640">
    <property type="component" value="Unassembled WGS sequence"/>
</dbReference>
<evidence type="ECO:0000256" key="1">
    <source>
        <dbReference type="ARBA" id="ARBA00023127"/>
    </source>
</evidence>
<dbReference type="InterPro" id="IPR036915">
    <property type="entry name" value="Cyclin-like_sf"/>
</dbReference>